<dbReference type="Proteomes" id="UP000779508">
    <property type="component" value="Unassembled WGS sequence"/>
</dbReference>
<dbReference type="RefSeq" id="WP_216415446.1">
    <property type="nucleotide sequence ID" value="NZ_JAHLQK010000002.1"/>
</dbReference>
<dbReference type="PANTHER" id="PTHR31118:SF12">
    <property type="entry name" value="CYCLASE-LIKE PROTEIN 2"/>
    <property type="match status" value="1"/>
</dbReference>
<dbReference type="PANTHER" id="PTHR31118">
    <property type="entry name" value="CYCLASE-LIKE PROTEIN 2"/>
    <property type="match status" value="1"/>
</dbReference>
<dbReference type="Pfam" id="PF04199">
    <property type="entry name" value="Cyclase"/>
    <property type="match status" value="1"/>
</dbReference>
<keyword evidence="2" id="KW-1185">Reference proteome</keyword>
<sequence>MKIIDLTHKMHECMPVFPGTEKPMFFPANTLEKDGFAETKLSMYSHTGTHIDAPSHMLKEANSLAQLEINHFIGKAMVIDFTHIDNKEISKEYLLKYASKLEDLDYVLLMTGWSKYWNSDKYFGDFPFLTEEAAEWLTSFNLKGIGIDAISIDDMKTTTFPIHHKLFKHNMIVIENLTNLELINKEESFIFSCLPLKYENADGSPVRAIAILSL</sequence>
<proteinExistence type="predicted"/>
<evidence type="ECO:0000313" key="2">
    <source>
        <dbReference type="Proteomes" id="UP000779508"/>
    </source>
</evidence>
<gene>
    <name evidence="1" type="ORF">KQI88_05975</name>
</gene>
<name>A0ABS6G0D9_9FIRM</name>
<protein>
    <submittedName>
        <fullName evidence="1">Cyclase family protein</fullName>
    </submittedName>
</protein>
<reference evidence="1 2" key="1">
    <citation type="submission" date="2021-06" db="EMBL/GenBank/DDBJ databases">
        <authorList>
            <person name="Sun Q."/>
            <person name="Li D."/>
        </authorList>
    </citation>
    <scope>NUCLEOTIDE SEQUENCE [LARGE SCALE GENOMIC DNA]</scope>
    <source>
        <strain evidence="1 2">MSJ-5</strain>
    </source>
</reference>
<evidence type="ECO:0000313" key="1">
    <source>
        <dbReference type="EMBL" id="MBU5675957.1"/>
    </source>
</evidence>
<dbReference type="InterPro" id="IPR007325">
    <property type="entry name" value="KFase/CYL"/>
</dbReference>
<accession>A0ABS6G0D9</accession>
<dbReference type="EMBL" id="JAHLQK010000002">
    <property type="protein sequence ID" value="MBU5675957.1"/>
    <property type="molecule type" value="Genomic_DNA"/>
</dbReference>
<comment type="caution">
    <text evidence="1">The sequence shown here is derived from an EMBL/GenBank/DDBJ whole genome shotgun (WGS) entry which is preliminary data.</text>
</comment>
<organism evidence="1 2">
    <name type="scientific">Alkaliphilus flagellatus</name>
    <dbReference type="NCBI Taxonomy" id="2841507"/>
    <lineage>
        <taxon>Bacteria</taxon>
        <taxon>Bacillati</taxon>
        <taxon>Bacillota</taxon>
        <taxon>Clostridia</taxon>
        <taxon>Peptostreptococcales</taxon>
        <taxon>Natronincolaceae</taxon>
        <taxon>Alkaliphilus</taxon>
    </lineage>
</organism>